<dbReference type="AlphaFoldDB" id="A0A0U4X065"/>
<dbReference type="PANTHER" id="PTHR43569">
    <property type="entry name" value="AMIDOHYDROLASE"/>
    <property type="match status" value="1"/>
</dbReference>
<dbReference type="SUPFAM" id="SSF51556">
    <property type="entry name" value="Metallo-dependent hydrolases"/>
    <property type="match status" value="1"/>
</dbReference>
<accession>A0A0U4X065</accession>
<reference evidence="4" key="1">
    <citation type="submission" date="2015-12" db="EMBL/GenBank/DDBJ databases">
        <authorList>
            <person name="Shamseldin A."/>
            <person name="Moawad H."/>
            <person name="Abd El-Rahim W.M."/>
            <person name="Sadowsky M.J."/>
        </authorList>
    </citation>
    <scope>NUCLEOTIDE SEQUENCE [LARGE SCALE GENOMIC DNA]</scope>
    <source>
        <strain evidence="4">JAM AC0309</strain>
    </source>
</reference>
<gene>
    <name evidence="3" type="ORF">MalAC0309_2482</name>
</gene>
<dbReference type="Proteomes" id="UP000218965">
    <property type="component" value="Chromosome"/>
</dbReference>
<sequence>MKIDSHHHVWDLSVREQDWMVGDALAPISRTFQMDEFEPHLEAHGIDHTILVQTVAVVDETPEFLDLAQSHPKVAGVVGWLDMESDDISAQLAAYREHPAGEFLVGIRDLAQYQSDPRWLMREPVVKNLQRLGAAGITYDILTLAHQLPAAVEAVRHAPETRFVVDHISKPRIADGEIDDWAASIRAIAEFENVTIKVSGMVTEANWHDWTTDTFRPYVDVVLDAFGPSRMMFGSDWPVCLLAGSYTDVTELAEALVSQLSADEQAEFFAGTAMRSYVMPQLTTSP</sequence>
<proteinExistence type="inferred from homology"/>
<dbReference type="Gene3D" id="3.20.20.140">
    <property type="entry name" value="Metal-dependent hydrolases"/>
    <property type="match status" value="1"/>
</dbReference>
<organism evidence="3 4">
    <name type="scientific">Microcella alkaliphila</name>
    <dbReference type="NCBI Taxonomy" id="279828"/>
    <lineage>
        <taxon>Bacteria</taxon>
        <taxon>Bacillati</taxon>
        <taxon>Actinomycetota</taxon>
        <taxon>Actinomycetes</taxon>
        <taxon>Micrococcales</taxon>
        <taxon>Microbacteriaceae</taxon>
        <taxon>Microcella</taxon>
    </lineage>
</organism>
<dbReference type="GO" id="GO:0016787">
    <property type="term" value="F:hydrolase activity"/>
    <property type="evidence" value="ECO:0007669"/>
    <property type="project" value="UniProtKB-KW"/>
</dbReference>
<dbReference type="KEGG" id="malk:MalAC0309_2482"/>
<evidence type="ECO:0000313" key="4">
    <source>
        <dbReference type="Proteomes" id="UP000218965"/>
    </source>
</evidence>
<dbReference type="InterPro" id="IPR032466">
    <property type="entry name" value="Metal_Hydrolase"/>
</dbReference>
<evidence type="ECO:0000256" key="1">
    <source>
        <dbReference type="ARBA" id="ARBA00038310"/>
    </source>
</evidence>
<feature type="domain" description="Amidohydrolase-related" evidence="2">
    <location>
        <begin position="3"/>
        <end position="277"/>
    </location>
</feature>
<dbReference type="PANTHER" id="PTHR43569:SF2">
    <property type="entry name" value="AMIDOHYDROLASE-RELATED DOMAIN-CONTAINING PROTEIN"/>
    <property type="match status" value="1"/>
</dbReference>
<dbReference type="EMBL" id="AP017315">
    <property type="protein sequence ID" value="BAU33322.1"/>
    <property type="molecule type" value="Genomic_DNA"/>
</dbReference>
<dbReference type="OrthoDB" id="5450317at2"/>
<evidence type="ECO:0000313" key="3">
    <source>
        <dbReference type="EMBL" id="BAU33322.1"/>
    </source>
</evidence>
<reference evidence="3 4" key="2">
    <citation type="submission" date="2016-01" db="EMBL/GenBank/DDBJ databases">
        <title>Microcella alkaliphila JAM AC0309 whole genome shotgun sequence.</title>
        <authorList>
            <person name="Kurata A."/>
            <person name="Hirose Y."/>
            <person name="Kishimoto N."/>
            <person name="Kobayashi T."/>
        </authorList>
    </citation>
    <scope>NUCLEOTIDE SEQUENCE [LARGE SCALE GENOMIC DNA]</scope>
    <source>
        <strain evidence="3 4">JAM AC0309</strain>
    </source>
</reference>
<dbReference type="InterPro" id="IPR006680">
    <property type="entry name" value="Amidohydro-rel"/>
</dbReference>
<evidence type="ECO:0000259" key="2">
    <source>
        <dbReference type="Pfam" id="PF04909"/>
    </source>
</evidence>
<keyword evidence="3" id="KW-0378">Hydrolase</keyword>
<dbReference type="InterPro" id="IPR052350">
    <property type="entry name" value="Metallo-dep_Lactonases"/>
</dbReference>
<dbReference type="RefSeq" id="WP_096423057.1">
    <property type="nucleotide sequence ID" value="NZ_AP017315.1"/>
</dbReference>
<protein>
    <submittedName>
        <fullName evidence="3">Amidohydrolase family protein</fullName>
    </submittedName>
</protein>
<name>A0A0U4X065_9MICO</name>
<comment type="similarity">
    <text evidence="1">Belongs to the metallo-dependent hydrolases superfamily.</text>
</comment>
<dbReference type="Pfam" id="PF04909">
    <property type="entry name" value="Amidohydro_2"/>
    <property type="match status" value="1"/>
</dbReference>